<dbReference type="GO" id="GO:0030956">
    <property type="term" value="C:glutamyl-tRNA(Gln) amidotransferase complex"/>
    <property type="evidence" value="ECO:0007669"/>
    <property type="project" value="UniProtKB-UniRule"/>
</dbReference>
<keyword evidence="6 10" id="KW-0648">Protein biosynthesis</keyword>
<evidence type="ECO:0000256" key="6">
    <source>
        <dbReference type="ARBA" id="ARBA00022917"/>
    </source>
</evidence>
<dbReference type="SMART" id="SM00845">
    <property type="entry name" value="GatB_Yqey"/>
    <property type="match status" value="1"/>
</dbReference>
<dbReference type="EMBL" id="CDMY01001019">
    <property type="protein sequence ID" value="CEM39017.1"/>
    <property type="molecule type" value="Genomic_DNA"/>
</dbReference>
<comment type="catalytic activity">
    <reaction evidence="9 10">
        <text>L-glutamyl-tRNA(Gln) + L-glutamine + ATP + H2O = L-glutaminyl-tRNA(Gln) + L-glutamate + ADP + phosphate + H(+)</text>
        <dbReference type="Rhea" id="RHEA:17521"/>
        <dbReference type="Rhea" id="RHEA-COMP:9681"/>
        <dbReference type="Rhea" id="RHEA-COMP:9684"/>
        <dbReference type="ChEBI" id="CHEBI:15377"/>
        <dbReference type="ChEBI" id="CHEBI:15378"/>
        <dbReference type="ChEBI" id="CHEBI:29985"/>
        <dbReference type="ChEBI" id="CHEBI:30616"/>
        <dbReference type="ChEBI" id="CHEBI:43474"/>
        <dbReference type="ChEBI" id="CHEBI:58359"/>
        <dbReference type="ChEBI" id="CHEBI:78520"/>
        <dbReference type="ChEBI" id="CHEBI:78521"/>
        <dbReference type="ChEBI" id="CHEBI:456216"/>
    </reaction>
</comment>
<dbReference type="GO" id="GO:0005739">
    <property type="term" value="C:mitochondrion"/>
    <property type="evidence" value="ECO:0007669"/>
    <property type="project" value="UniProtKB-SubCell"/>
</dbReference>
<dbReference type="GO" id="GO:0005524">
    <property type="term" value="F:ATP binding"/>
    <property type="evidence" value="ECO:0007669"/>
    <property type="project" value="UniProtKB-KW"/>
</dbReference>
<dbReference type="GO" id="GO:0050566">
    <property type="term" value="F:asparaginyl-tRNA synthase (glutamine-hydrolyzing) activity"/>
    <property type="evidence" value="ECO:0007669"/>
    <property type="project" value="RHEA"/>
</dbReference>
<comment type="function">
    <text evidence="7">Allows the formation of correctly charged Asn-tRNA(Asn) or Gln-tRNA(Gln) through the transamidation of misacylated Asp-tRNA(Asn) or Glu-tRNA(Gln) in organisms which lack either or both of asparaginyl-tRNA or glutaminyl-tRNA synthetases. The reaction takes place in the presence of glutamine and ATP through an activated phospho-Asp-tRNA(Asn) or phospho-Glu-tRNA(Gln).</text>
</comment>
<dbReference type="AlphaFoldDB" id="A0A0G4H604"/>
<evidence type="ECO:0000256" key="2">
    <source>
        <dbReference type="ARBA" id="ARBA00011123"/>
    </source>
</evidence>
<dbReference type="NCBIfam" id="NF004014">
    <property type="entry name" value="PRK05477.1-4"/>
    <property type="match status" value="1"/>
</dbReference>
<dbReference type="InterPro" id="IPR042114">
    <property type="entry name" value="GatB_C_1"/>
</dbReference>
<keyword evidence="10" id="KW-0496">Mitochondrion</keyword>
<dbReference type="PhylomeDB" id="A0A0G4H604"/>
<dbReference type="Pfam" id="PF02637">
    <property type="entry name" value="GatB_Yqey"/>
    <property type="match status" value="1"/>
</dbReference>
<sequence>MQDPIRLSWLTVLMRGSVLLTAGVCLAEAWRAASFVAPRSALLLRPQRRDLALGVRRRPLRTRLRMMAKKNKKERKKNPMLDTVASKYETVVGVECHVQLDTATKAFCSCSTDYDIDSSDPNVHICPVCVGEPGSLPVPNRRVVELAGKAGLALNCEIAPSTKFDRKNYFYPDTPKNYQITQYDRPIAEHGYLMLPSGKRVGIRRLHMEEDSAKMLHIGGDGTVLGADYSLIDFNRAGVPLIEIVSEADIRSGEEAAEYGRELAKVLKYIGASDCVMAAGSLRLDVNVSIRPKGTDELRTKVEVKNVNSFRAVQQAVDYETVRQAELYDSMEGEASQSSIDEGIRQETRTWDEKTQSTKVMRVKEGEADYRYFPEPDIPPLSIDQHTIQQWRNELPELPASKRERYASQLGLDPEDARILTDDKQVAEYLEATLMEGAEPSGAARWVVNDIFGWLGEKQNVGMAITDIKLTPARLAEMLRLIDSKYINGKIAKDLLPVLLSEWDDGSVRALVDERGMQSINDPHTITQMAVDIINNNPTQLQQYRGGKSRLEGFFVGQLMKQSGNRADPTLSQEIMSSLLNAPTDTDTEPAEREAVGLGQKEA</sequence>
<dbReference type="VEuPathDB" id="CryptoDB:Vbra_10654"/>
<dbReference type="InterPro" id="IPR003789">
    <property type="entry name" value="Asn/Gln_tRNA_amidoTrase-B-like"/>
</dbReference>
<dbReference type="InterPro" id="IPR017958">
    <property type="entry name" value="Gln-tRNA_amidoTrfase_suB_CS"/>
</dbReference>
<dbReference type="NCBIfam" id="TIGR00133">
    <property type="entry name" value="gatB"/>
    <property type="match status" value="1"/>
</dbReference>
<keyword evidence="14" id="KW-1185">Reference proteome</keyword>
<evidence type="ECO:0000256" key="11">
    <source>
        <dbReference type="SAM" id="MobiDB-lite"/>
    </source>
</evidence>
<dbReference type="PANTHER" id="PTHR11659">
    <property type="entry name" value="GLUTAMYL-TRNA GLN AMIDOTRANSFERASE SUBUNIT B MITOCHONDRIAL AND PROKARYOTIC PET112-RELATED"/>
    <property type="match status" value="1"/>
</dbReference>
<dbReference type="Proteomes" id="UP000041254">
    <property type="component" value="Unassembled WGS sequence"/>
</dbReference>
<dbReference type="SUPFAM" id="SSF89095">
    <property type="entry name" value="GatB/YqeY motif"/>
    <property type="match status" value="1"/>
</dbReference>
<dbReference type="InParanoid" id="A0A0G4H604"/>
<feature type="compositionally biased region" description="Basic and acidic residues" evidence="11">
    <location>
        <begin position="590"/>
        <end position="603"/>
    </location>
</feature>
<accession>A0A0G4H604</accession>
<comment type="subcellular location">
    <subcellularLocation>
        <location evidence="10">Mitochondrion</location>
    </subcellularLocation>
</comment>
<dbReference type="STRING" id="1169540.A0A0G4H604"/>
<evidence type="ECO:0000256" key="7">
    <source>
        <dbReference type="ARBA" id="ARBA00024799"/>
    </source>
</evidence>
<comment type="subunit">
    <text evidence="2">Heterotrimer of A, B and C subunits.</text>
</comment>
<proteinExistence type="inferred from homology"/>
<dbReference type="FunFam" id="1.10.10.410:FF:000001">
    <property type="entry name" value="Aspartyl/glutamyl-tRNA(Asn/Gln) amidotransferase subunit B"/>
    <property type="match status" value="1"/>
</dbReference>
<dbReference type="NCBIfam" id="NF004012">
    <property type="entry name" value="PRK05477.1-2"/>
    <property type="match status" value="1"/>
</dbReference>
<evidence type="ECO:0000256" key="9">
    <source>
        <dbReference type="ARBA" id="ARBA00047913"/>
    </source>
</evidence>
<dbReference type="GO" id="GO:0070681">
    <property type="term" value="P:glutaminyl-tRNAGln biosynthesis via transamidation"/>
    <property type="evidence" value="ECO:0007669"/>
    <property type="project" value="UniProtKB-UniRule"/>
</dbReference>
<evidence type="ECO:0000256" key="1">
    <source>
        <dbReference type="ARBA" id="ARBA00005306"/>
    </source>
</evidence>
<dbReference type="HAMAP" id="MF_00121">
    <property type="entry name" value="GatB"/>
    <property type="match status" value="1"/>
</dbReference>
<evidence type="ECO:0000313" key="14">
    <source>
        <dbReference type="Proteomes" id="UP000041254"/>
    </source>
</evidence>
<feature type="region of interest" description="Disordered" evidence="11">
    <location>
        <begin position="581"/>
        <end position="603"/>
    </location>
</feature>
<gene>
    <name evidence="13" type="ORF">Vbra_10654</name>
</gene>
<organism evidence="13 14">
    <name type="scientific">Vitrella brassicaformis (strain CCMP3155)</name>
    <dbReference type="NCBI Taxonomy" id="1169540"/>
    <lineage>
        <taxon>Eukaryota</taxon>
        <taxon>Sar</taxon>
        <taxon>Alveolata</taxon>
        <taxon>Colpodellida</taxon>
        <taxon>Vitrellaceae</taxon>
        <taxon>Vitrella</taxon>
    </lineage>
</organism>
<keyword evidence="5 10" id="KW-0067">ATP-binding</keyword>
<name>A0A0G4H604_VITBC</name>
<dbReference type="OMA" id="FELMFKE"/>
<dbReference type="InterPro" id="IPR017959">
    <property type="entry name" value="Asn/Gln-tRNA_amidoTrfase_suB/E"/>
</dbReference>
<dbReference type="Pfam" id="PF02934">
    <property type="entry name" value="GatB_N"/>
    <property type="match status" value="1"/>
</dbReference>
<dbReference type="InterPro" id="IPR018027">
    <property type="entry name" value="Asn/Gln_amidotransferase"/>
</dbReference>
<dbReference type="InterPro" id="IPR006075">
    <property type="entry name" value="Asn/Gln-tRNA_Trfase_suB/E_cat"/>
</dbReference>
<dbReference type="EC" id="6.3.5.-" evidence="10"/>
<dbReference type="InterPro" id="IPR023168">
    <property type="entry name" value="GatB_Yqey_C_2"/>
</dbReference>
<evidence type="ECO:0000256" key="10">
    <source>
        <dbReference type="HAMAP-Rule" id="MF_03147"/>
    </source>
</evidence>
<comment type="similarity">
    <text evidence="1 10">Belongs to the GatB/GatE family. GatB subfamily.</text>
</comment>
<dbReference type="Gene3D" id="1.10.10.410">
    <property type="match status" value="1"/>
</dbReference>
<dbReference type="Gene3D" id="1.10.150.380">
    <property type="entry name" value="GatB domain, N-terminal subdomain"/>
    <property type="match status" value="1"/>
</dbReference>
<protein>
    <recommendedName>
        <fullName evidence="10">Glutamyl-tRNA(Gln) amidotransferase subunit B, mitochondrial</fullName>
        <shortName evidence="10">Glu-AdT subunit B</shortName>
        <ecNumber evidence="10">6.3.5.-</ecNumber>
    </recommendedName>
</protein>
<evidence type="ECO:0000259" key="12">
    <source>
        <dbReference type="SMART" id="SM00845"/>
    </source>
</evidence>
<dbReference type="OrthoDB" id="309342at2759"/>
<dbReference type="GO" id="GO:0032543">
    <property type="term" value="P:mitochondrial translation"/>
    <property type="evidence" value="ECO:0007669"/>
    <property type="project" value="UniProtKB-UniRule"/>
</dbReference>
<comment type="subunit">
    <text evidence="10">Subunit of the heterotrimeric GatCAB amidotransferase (AdT) complex, composed of A, B and C subunits.</text>
</comment>
<comment type="catalytic activity">
    <reaction evidence="8">
        <text>L-aspartyl-tRNA(Asn) + L-glutamine + ATP + H2O = L-asparaginyl-tRNA(Asn) + L-glutamate + ADP + phosphate + 2 H(+)</text>
        <dbReference type="Rhea" id="RHEA:14513"/>
        <dbReference type="Rhea" id="RHEA-COMP:9674"/>
        <dbReference type="Rhea" id="RHEA-COMP:9677"/>
        <dbReference type="ChEBI" id="CHEBI:15377"/>
        <dbReference type="ChEBI" id="CHEBI:15378"/>
        <dbReference type="ChEBI" id="CHEBI:29985"/>
        <dbReference type="ChEBI" id="CHEBI:30616"/>
        <dbReference type="ChEBI" id="CHEBI:43474"/>
        <dbReference type="ChEBI" id="CHEBI:58359"/>
        <dbReference type="ChEBI" id="CHEBI:78515"/>
        <dbReference type="ChEBI" id="CHEBI:78516"/>
        <dbReference type="ChEBI" id="CHEBI:456216"/>
    </reaction>
</comment>
<feature type="domain" description="Asn/Gln amidotransferase" evidence="12">
    <location>
        <begin position="428"/>
        <end position="580"/>
    </location>
</feature>
<dbReference type="InterPro" id="IPR004413">
    <property type="entry name" value="GatB"/>
</dbReference>
<evidence type="ECO:0000256" key="5">
    <source>
        <dbReference type="ARBA" id="ARBA00022840"/>
    </source>
</evidence>
<evidence type="ECO:0000256" key="4">
    <source>
        <dbReference type="ARBA" id="ARBA00022741"/>
    </source>
</evidence>
<evidence type="ECO:0000256" key="3">
    <source>
        <dbReference type="ARBA" id="ARBA00022598"/>
    </source>
</evidence>
<dbReference type="GO" id="GO:0050567">
    <property type="term" value="F:glutaminyl-tRNA synthase (glutamine-hydrolyzing) activity"/>
    <property type="evidence" value="ECO:0007669"/>
    <property type="project" value="UniProtKB-UniRule"/>
</dbReference>
<evidence type="ECO:0000313" key="13">
    <source>
        <dbReference type="EMBL" id="CEM39017.1"/>
    </source>
</evidence>
<keyword evidence="4 10" id="KW-0547">Nucleotide-binding</keyword>
<dbReference type="PANTHER" id="PTHR11659:SF0">
    <property type="entry name" value="GLUTAMYL-TRNA(GLN) AMIDOTRANSFERASE SUBUNIT B, MITOCHONDRIAL"/>
    <property type="match status" value="1"/>
</dbReference>
<dbReference type="SUPFAM" id="SSF55931">
    <property type="entry name" value="Glutamine synthetase/guanido kinase"/>
    <property type="match status" value="1"/>
</dbReference>
<reference evidence="13 14" key="1">
    <citation type="submission" date="2014-11" db="EMBL/GenBank/DDBJ databases">
        <authorList>
            <person name="Zhu J."/>
            <person name="Qi W."/>
            <person name="Song R."/>
        </authorList>
    </citation>
    <scope>NUCLEOTIDE SEQUENCE [LARGE SCALE GENOMIC DNA]</scope>
</reference>
<evidence type="ECO:0000256" key="8">
    <source>
        <dbReference type="ARBA" id="ARBA00047380"/>
    </source>
</evidence>
<dbReference type="InterPro" id="IPR014746">
    <property type="entry name" value="Gln_synth/guanido_kin_cat_dom"/>
</dbReference>
<keyword evidence="3 10" id="KW-0436">Ligase</keyword>
<comment type="function">
    <text evidence="10">Allows the formation of correctly charged Gln-tRNA(Gln) through the transamidation of misacylated Glu-tRNA(Gln) in the mitochondria. The reaction takes place in the presence of glutamine and ATP through an activated gamma-phospho-Glu-tRNA(Gln).</text>
</comment>
<dbReference type="PROSITE" id="PS01234">
    <property type="entry name" value="GATB"/>
    <property type="match status" value="1"/>
</dbReference>